<proteinExistence type="predicted"/>
<comment type="caution">
    <text evidence="2">The sequence shown here is derived from an EMBL/GenBank/DDBJ whole genome shotgun (WGS) entry which is preliminary data.</text>
</comment>
<name>A0A068SD30_9FUNG</name>
<dbReference type="EMBL" id="CBTN010000084">
    <property type="protein sequence ID" value="CDH60179.1"/>
    <property type="molecule type" value="Genomic_DNA"/>
</dbReference>
<evidence type="ECO:0000313" key="3">
    <source>
        <dbReference type="Proteomes" id="UP000027586"/>
    </source>
</evidence>
<feature type="region of interest" description="Disordered" evidence="1">
    <location>
        <begin position="39"/>
        <end position="120"/>
    </location>
</feature>
<protein>
    <submittedName>
        <fullName evidence="2">Uncharacterized protein</fullName>
    </submittedName>
</protein>
<dbReference type="AlphaFoldDB" id="A0A068SD30"/>
<dbReference type="VEuPathDB" id="FungiDB:LCOR_10969.1"/>
<feature type="compositionally biased region" description="Low complexity" evidence="1">
    <location>
        <begin position="99"/>
        <end position="116"/>
    </location>
</feature>
<reference evidence="2" key="1">
    <citation type="submission" date="2013-08" db="EMBL/GenBank/DDBJ databases">
        <title>Gene expansion shapes genome architecture in the human pathogen Lichtheimia corymbifera: an evolutionary genomics analysis in the ancient terrestrial Mucorales (Mucoromycotina).</title>
        <authorList>
            <person name="Schwartze V.U."/>
            <person name="Winter S."/>
            <person name="Shelest E."/>
            <person name="Marcet-Houben M."/>
            <person name="Horn F."/>
            <person name="Wehner S."/>
            <person name="Hoffmann K."/>
            <person name="Riege K."/>
            <person name="Sammeth M."/>
            <person name="Nowrousian M."/>
            <person name="Valiante V."/>
            <person name="Linde J."/>
            <person name="Jacobsen I.D."/>
            <person name="Marz M."/>
            <person name="Brakhage A.A."/>
            <person name="Gabaldon T."/>
            <person name="Bocker S."/>
            <person name="Voigt K."/>
        </authorList>
    </citation>
    <scope>NUCLEOTIDE SEQUENCE [LARGE SCALE GENOMIC DNA]</scope>
    <source>
        <strain evidence="2">FSU 9682</strain>
    </source>
</reference>
<evidence type="ECO:0000256" key="1">
    <source>
        <dbReference type="SAM" id="MobiDB-lite"/>
    </source>
</evidence>
<sequence>MDTTEKELEQQYNERHGNLKRSMHGIADSVEQAIHNTFEEIDKETEGLRSNQGGSDGNQMMTAAAPSSTQDTRWSHDDTEADSDVGGGFWTSRARKDPPSSTMSSESKTTKPSSSMRGFVDTSKRHFPEYIEHDLETENMAHDINQSAMDAVARDMDAMGHTDAEGFESVASKIEETFGSTALSDEGPDRSHYNKGSRHSLLDILVLILLVLTNPRCSLAWLHKVLAIGYGGVHMVVTFVLFYLQQQPEGLQAHHTFCSTQSIDMDPISSACSYILSRCCLMVQVTLFMVYPDGW</sequence>
<organism evidence="2 3">
    <name type="scientific">Lichtheimia corymbifera JMRC:FSU:9682</name>
    <dbReference type="NCBI Taxonomy" id="1263082"/>
    <lineage>
        <taxon>Eukaryota</taxon>
        <taxon>Fungi</taxon>
        <taxon>Fungi incertae sedis</taxon>
        <taxon>Mucoromycota</taxon>
        <taxon>Mucoromycotina</taxon>
        <taxon>Mucoromycetes</taxon>
        <taxon>Mucorales</taxon>
        <taxon>Lichtheimiaceae</taxon>
        <taxon>Lichtheimia</taxon>
    </lineage>
</organism>
<feature type="compositionally biased region" description="Basic and acidic residues" evidence="1">
    <location>
        <begin position="1"/>
        <end position="17"/>
    </location>
</feature>
<accession>A0A068SD30</accession>
<keyword evidence="3" id="KW-1185">Reference proteome</keyword>
<dbReference type="OrthoDB" id="2284024at2759"/>
<feature type="region of interest" description="Disordered" evidence="1">
    <location>
        <begin position="1"/>
        <end position="23"/>
    </location>
</feature>
<feature type="compositionally biased region" description="Polar residues" evidence="1">
    <location>
        <begin position="48"/>
        <end position="72"/>
    </location>
</feature>
<evidence type="ECO:0000313" key="2">
    <source>
        <dbReference type="EMBL" id="CDH60179.1"/>
    </source>
</evidence>
<gene>
    <name evidence="2" type="ORF">LCOR_10969.1</name>
</gene>
<dbReference type="Proteomes" id="UP000027586">
    <property type="component" value="Unassembled WGS sequence"/>
</dbReference>